<dbReference type="PATRIC" id="fig|1195236.3.peg.318"/>
<dbReference type="AlphaFoldDB" id="S0FNW0"/>
<dbReference type="EMBL" id="AORV01000010">
    <property type="protein sequence ID" value="EMS73900.1"/>
    <property type="molecule type" value="Genomic_DNA"/>
</dbReference>
<accession>S0FNW0</accession>
<proteinExistence type="predicted"/>
<gene>
    <name evidence="1" type="ORF">CTER_5518</name>
</gene>
<sequence>MRLKKTVTVILFLIIALMIFQLIPAEAAPADGFQIHTQNSKALLLSGFVHNDIIYIHNGNQKTSIQKVQINNTLLYVPPISVEGISVSSFLFLEMPFDHRKIIRQSIPHYFNGSKYKGNHTVV</sequence>
<protein>
    <submittedName>
        <fullName evidence="1">Uncharacterized protein</fullName>
    </submittedName>
</protein>
<comment type="caution">
    <text evidence="1">The sequence shown here is derived from an EMBL/GenBank/DDBJ whole genome shotgun (WGS) entry which is preliminary data.</text>
</comment>
<organism evidence="1 2">
    <name type="scientific">Ruminiclostridium cellobioparum subsp. termitidis CT1112</name>
    <dbReference type="NCBI Taxonomy" id="1195236"/>
    <lineage>
        <taxon>Bacteria</taxon>
        <taxon>Bacillati</taxon>
        <taxon>Bacillota</taxon>
        <taxon>Clostridia</taxon>
        <taxon>Eubacteriales</taxon>
        <taxon>Oscillospiraceae</taxon>
        <taxon>Ruminiclostridium</taxon>
    </lineage>
</organism>
<evidence type="ECO:0000313" key="1">
    <source>
        <dbReference type="EMBL" id="EMS73900.1"/>
    </source>
</evidence>
<dbReference type="RefSeq" id="WP_004623219.1">
    <property type="nucleotide sequence ID" value="NZ_AORV01000010.1"/>
</dbReference>
<dbReference type="Proteomes" id="UP000014155">
    <property type="component" value="Unassembled WGS sequence"/>
</dbReference>
<dbReference type="STRING" id="1195236.CTER_5518"/>
<evidence type="ECO:0000313" key="2">
    <source>
        <dbReference type="Proteomes" id="UP000014155"/>
    </source>
</evidence>
<name>S0FNW0_RUMCE</name>
<keyword evidence="2" id="KW-1185">Reference proteome</keyword>
<reference evidence="1 2" key="1">
    <citation type="journal article" date="2013" name="Genome Announc.">
        <title>Draft Genome Sequence of the Cellulolytic, Mesophilic, Anaerobic Bacterium Clostridium termitidis Strain CT1112 (DSM 5398).</title>
        <authorList>
            <person name="Lal S."/>
            <person name="Ramachandran U."/>
            <person name="Zhang X."/>
            <person name="Munir R."/>
            <person name="Sparling R."/>
            <person name="Levin D.B."/>
        </authorList>
    </citation>
    <scope>NUCLEOTIDE SEQUENCE [LARGE SCALE GENOMIC DNA]</scope>
    <source>
        <strain evidence="1 2">CT1112</strain>
    </source>
</reference>